<evidence type="ECO:0000256" key="10">
    <source>
        <dbReference type="ARBA" id="ARBA00023303"/>
    </source>
</evidence>
<evidence type="ECO:0000256" key="14">
    <source>
        <dbReference type="HAMAP-Rule" id="MF_00454"/>
    </source>
</evidence>
<evidence type="ECO:0000256" key="9">
    <source>
        <dbReference type="ARBA" id="ARBA00023136"/>
    </source>
</evidence>
<evidence type="ECO:0000256" key="6">
    <source>
        <dbReference type="ARBA" id="ARBA00022989"/>
    </source>
</evidence>
<dbReference type="EMBL" id="ACGU01000047">
    <property type="protein sequence ID" value="EEJ72104.1"/>
    <property type="molecule type" value="Genomic_DNA"/>
</dbReference>
<dbReference type="GO" id="GO:0140114">
    <property type="term" value="P:cellular detoxification of fluoride"/>
    <property type="evidence" value="ECO:0007669"/>
    <property type="project" value="UniProtKB-UniRule"/>
</dbReference>
<comment type="activity regulation">
    <text evidence="14">Na(+) is not transported, but it plays an essential structural role and its presence is essential for fluoride channel function.</text>
</comment>
<keyword evidence="4 14" id="KW-0812">Transmembrane</keyword>
<feature type="transmembrane region" description="Helical" evidence="14">
    <location>
        <begin position="6"/>
        <end position="23"/>
    </location>
</feature>
<keyword evidence="3 14" id="KW-1003">Cell membrane</keyword>
<evidence type="ECO:0000256" key="11">
    <source>
        <dbReference type="ARBA" id="ARBA00035120"/>
    </source>
</evidence>
<dbReference type="PATRIC" id="fig|525365.8.peg.1059"/>
<comment type="subcellular location">
    <subcellularLocation>
        <location evidence="1 14">Cell membrane</location>
        <topology evidence="1 14">Multi-pass membrane protein</topology>
    </subcellularLocation>
</comment>
<evidence type="ECO:0000256" key="13">
    <source>
        <dbReference type="ARBA" id="ARBA00049940"/>
    </source>
</evidence>
<keyword evidence="6 14" id="KW-1133">Transmembrane helix</keyword>
<sequence length="128" mass="14054">MINLNLLLAGLGASVGAILRYAITNYGKKHWEWIGKKFSNLPIPTLFINLTGALILGFVFGIGSNVFLYALVGTGVLGGYTTFSTMNTELVELYKSKNYRGLIFYGISSYFGGLVLIFIGYYLGVLFK</sequence>
<feature type="transmembrane region" description="Helical" evidence="14">
    <location>
        <begin position="66"/>
        <end position="83"/>
    </location>
</feature>
<evidence type="ECO:0000256" key="3">
    <source>
        <dbReference type="ARBA" id="ARBA00022475"/>
    </source>
</evidence>
<feature type="transmembrane region" description="Helical" evidence="14">
    <location>
        <begin position="43"/>
        <end position="60"/>
    </location>
</feature>
<keyword evidence="7 14" id="KW-0915">Sodium</keyword>
<evidence type="ECO:0000313" key="15">
    <source>
        <dbReference type="EMBL" id="EEJ72104.1"/>
    </source>
</evidence>
<protein>
    <recommendedName>
        <fullName evidence="14">Fluoride-specific ion channel FluC</fullName>
    </recommendedName>
</protein>
<dbReference type="STRING" id="525365.HMPREF0548_1036"/>
<keyword evidence="2 14" id="KW-0813">Transport</keyword>
<dbReference type="HAMAP" id="MF_00454">
    <property type="entry name" value="FluC"/>
    <property type="match status" value="1"/>
</dbReference>
<accession>C2EMX6</accession>
<dbReference type="GO" id="GO:0005886">
    <property type="term" value="C:plasma membrane"/>
    <property type="evidence" value="ECO:0007669"/>
    <property type="project" value="UniProtKB-SubCell"/>
</dbReference>
<dbReference type="HOGENOM" id="CLU_114342_2_3_9"/>
<dbReference type="eggNOG" id="COG0239">
    <property type="taxonomic scope" value="Bacteria"/>
</dbReference>
<keyword evidence="16" id="KW-1185">Reference proteome</keyword>
<evidence type="ECO:0000256" key="1">
    <source>
        <dbReference type="ARBA" id="ARBA00004651"/>
    </source>
</evidence>
<reference evidence="15 16" key="1">
    <citation type="submission" date="2009-01" db="EMBL/GenBank/DDBJ databases">
        <authorList>
            <person name="Qin X."/>
            <person name="Bachman B."/>
            <person name="Battles P."/>
            <person name="Bell A."/>
            <person name="Bess C."/>
            <person name="Bickham C."/>
            <person name="Chaboub L."/>
            <person name="Chen D."/>
            <person name="Coyle M."/>
            <person name="Deiros D.R."/>
            <person name="Dinh H."/>
            <person name="Forbes L."/>
            <person name="Fowler G."/>
            <person name="Francisco L."/>
            <person name="Fu Q."/>
            <person name="Gubbala S."/>
            <person name="Hale W."/>
            <person name="Han Y."/>
            <person name="Hemphill L."/>
            <person name="Highlander S.K."/>
            <person name="Hirani K."/>
            <person name="Hogues M."/>
            <person name="Jackson L."/>
            <person name="Jakkamsetti A."/>
            <person name="Javaid M."/>
            <person name="Jiang H."/>
            <person name="Korchina V."/>
            <person name="Kovar C."/>
            <person name="Lara F."/>
            <person name="Lee S."/>
            <person name="Mata R."/>
            <person name="Mathew T."/>
            <person name="Moen C."/>
            <person name="Morales K."/>
            <person name="Munidasa M."/>
            <person name="Nazareth L."/>
            <person name="Ngo R."/>
            <person name="Nguyen L."/>
            <person name="Okwuonu G."/>
            <person name="Ongeri F."/>
            <person name="Patil S."/>
            <person name="Petrosino J."/>
            <person name="Pham C."/>
            <person name="Pham P."/>
            <person name="Pu L.-L."/>
            <person name="Puazo M."/>
            <person name="Raj R."/>
            <person name="Reid J."/>
            <person name="Rouhana J."/>
            <person name="Saada N."/>
            <person name="Shang Y."/>
            <person name="Simmons D."/>
            <person name="Thornton R."/>
            <person name="Warren J."/>
            <person name="Weissenberger G."/>
            <person name="Zhang J."/>
            <person name="Zhang L."/>
            <person name="Zhou C."/>
            <person name="Zhu D."/>
            <person name="Muzny D."/>
            <person name="Worley K."/>
            <person name="Gibbs R."/>
        </authorList>
    </citation>
    <scope>NUCLEOTIDE SEQUENCE [LARGE SCALE GENOMIC DNA]</scope>
    <source>
        <strain evidence="15 16">DSM 16047</strain>
    </source>
</reference>
<evidence type="ECO:0000256" key="7">
    <source>
        <dbReference type="ARBA" id="ARBA00023053"/>
    </source>
</evidence>
<dbReference type="Proteomes" id="UP000005583">
    <property type="component" value="Unassembled WGS sequence"/>
</dbReference>
<dbReference type="AlphaFoldDB" id="C2EMX6"/>
<dbReference type="InterPro" id="IPR003691">
    <property type="entry name" value="FluC"/>
</dbReference>
<feature type="binding site" evidence="14">
    <location>
        <position position="78"/>
    </location>
    <ligand>
        <name>Na(+)</name>
        <dbReference type="ChEBI" id="CHEBI:29101"/>
        <note>structural</note>
    </ligand>
</feature>
<keyword evidence="5 14" id="KW-0479">Metal-binding</keyword>
<dbReference type="PANTHER" id="PTHR28259">
    <property type="entry name" value="FLUORIDE EXPORT PROTEIN 1-RELATED"/>
    <property type="match status" value="1"/>
</dbReference>
<comment type="similarity">
    <text evidence="11 14">Belongs to the fluoride channel Fluc/FEX (TC 1.A.43) family.</text>
</comment>
<dbReference type="GO" id="GO:0062054">
    <property type="term" value="F:fluoride channel activity"/>
    <property type="evidence" value="ECO:0007669"/>
    <property type="project" value="UniProtKB-UniRule"/>
</dbReference>
<keyword evidence="8 14" id="KW-0406">Ion transport</keyword>
<dbReference type="GO" id="GO:0046872">
    <property type="term" value="F:metal ion binding"/>
    <property type="evidence" value="ECO:0007669"/>
    <property type="project" value="UniProtKB-KW"/>
</dbReference>
<comment type="catalytic activity">
    <reaction evidence="12">
        <text>fluoride(in) = fluoride(out)</text>
        <dbReference type="Rhea" id="RHEA:76159"/>
        <dbReference type="ChEBI" id="CHEBI:17051"/>
    </reaction>
    <physiologicalReaction direction="left-to-right" evidence="12">
        <dbReference type="Rhea" id="RHEA:76160"/>
    </physiologicalReaction>
</comment>
<comment type="caution">
    <text evidence="15">The sequence shown here is derived from an EMBL/GenBank/DDBJ whole genome shotgun (WGS) entry which is preliminary data.</text>
</comment>
<evidence type="ECO:0000313" key="16">
    <source>
        <dbReference type="Proteomes" id="UP000005583"/>
    </source>
</evidence>
<keyword evidence="10 14" id="KW-0407">Ion channel</keyword>
<proteinExistence type="inferred from homology"/>
<feature type="binding site" evidence="14">
    <location>
        <position position="81"/>
    </location>
    <ligand>
        <name>Na(+)</name>
        <dbReference type="ChEBI" id="CHEBI:29101"/>
        <note>structural</note>
    </ligand>
</feature>
<dbReference type="NCBIfam" id="NF010816">
    <property type="entry name" value="PRK14220.1"/>
    <property type="match status" value="1"/>
</dbReference>
<organism evidence="15 16">
    <name type="scientific">Lactobacillus ultunensis DSM 16047</name>
    <dbReference type="NCBI Taxonomy" id="525365"/>
    <lineage>
        <taxon>Bacteria</taxon>
        <taxon>Bacillati</taxon>
        <taxon>Bacillota</taxon>
        <taxon>Bacilli</taxon>
        <taxon>Lactobacillales</taxon>
        <taxon>Lactobacillaceae</taxon>
        <taxon>Lactobacillus</taxon>
    </lineage>
</organism>
<evidence type="ECO:0000256" key="8">
    <source>
        <dbReference type="ARBA" id="ARBA00023065"/>
    </source>
</evidence>
<evidence type="ECO:0000256" key="4">
    <source>
        <dbReference type="ARBA" id="ARBA00022692"/>
    </source>
</evidence>
<keyword evidence="9 14" id="KW-0472">Membrane</keyword>
<evidence type="ECO:0000256" key="2">
    <source>
        <dbReference type="ARBA" id="ARBA00022448"/>
    </source>
</evidence>
<gene>
    <name evidence="14 15" type="primary">crcB</name>
    <name evidence="14" type="synonym">fluC</name>
    <name evidence="15" type="ORF">HMPREF0548_1036</name>
</gene>
<evidence type="ECO:0000256" key="12">
    <source>
        <dbReference type="ARBA" id="ARBA00035585"/>
    </source>
</evidence>
<dbReference type="PANTHER" id="PTHR28259:SF16">
    <property type="entry name" value="FLUORIDE-SPECIFIC ION CHANNEL FLUC 2"/>
    <property type="match status" value="1"/>
</dbReference>
<feature type="transmembrane region" description="Helical" evidence="14">
    <location>
        <begin position="103"/>
        <end position="123"/>
    </location>
</feature>
<dbReference type="Pfam" id="PF02537">
    <property type="entry name" value="CRCB"/>
    <property type="match status" value="1"/>
</dbReference>
<name>C2EMX6_9LACO</name>
<evidence type="ECO:0000256" key="5">
    <source>
        <dbReference type="ARBA" id="ARBA00022723"/>
    </source>
</evidence>
<comment type="function">
    <text evidence="13 14">Fluoride-specific ion channel. Important for reducing fluoride concentration in the cell, thus reducing its toxicity.</text>
</comment>